<evidence type="ECO:0000313" key="1">
    <source>
        <dbReference type="EMBL" id="SHI84615.1"/>
    </source>
</evidence>
<dbReference type="Proteomes" id="UP000184488">
    <property type="component" value="Unassembled WGS sequence"/>
</dbReference>
<protein>
    <submittedName>
        <fullName evidence="1">Uncharacterized protein</fullName>
    </submittedName>
</protein>
<organism evidence="1 2">
    <name type="scientific">Flavobacterium terrae</name>
    <dbReference type="NCBI Taxonomy" id="415425"/>
    <lineage>
        <taxon>Bacteria</taxon>
        <taxon>Pseudomonadati</taxon>
        <taxon>Bacteroidota</taxon>
        <taxon>Flavobacteriia</taxon>
        <taxon>Flavobacteriales</taxon>
        <taxon>Flavobacteriaceae</taxon>
        <taxon>Flavobacterium</taxon>
    </lineage>
</organism>
<name>A0A1M6EGM0_9FLAO</name>
<sequence>MEKLDYLIRRQFEKRGYMAGLSFSIKTTDNQSKIIFEDKNALKYYVDIVQNAFTNFQRNVFDKNSIYFEIIIHEIHWFPVDTTPELMKYTVIRILSNCFSLDFYQFLSKDEAKQFYFLNDLSFEQLEKNRYFLR</sequence>
<accession>A0A1M6EGM0</accession>
<keyword evidence="2" id="KW-1185">Reference proteome</keyword>
<dbReference type="RefSeq" id="WP_143161891.1">
    <property type="nucleotide sequence ID" value="NZ_FQZI01000003.1"/>
</dbReference>
<dbReference type="STRING" id="415425.SAMN05444363_1764"/>
<evidence type="ECO:0000313" key="2">
    <source>
        <dbReference type="Proteomes" id="UP000184488"/>
    </source>
</evidence>
<gene>
    <name evidence="1" type="ORF">SAMN05444363_1764</name>
</gene>
<dbReference type="AlphaFoldDB" id="A0A1M6EGM0"/>
<proteinExistence type="predicted"/>
<reference evidence="2" key="1">
    <citation type="submission" date="2016-11" db="EMBL/GenBank/DDBJ databases">
        <authorList>
            <person name="Varghese N."/>
            <person name="Submissions S."/>
        </authorList>
    </citation>
    <scope>NUCLEOTIDE SEQUENCE [LARGE SCALE GENOMIC DNA]</scope>
    <source>
        <strain evidence="2">DSM 18829</strain>
    </source>
</reference>
<dbReference type="EMBL" id="FQZI01000003">
    <property type="protein sequence ID" value="SHI84615.1"/>
    <property type="molecule type" value="Genomic_DNA"/>
</dbReference>